<reference evidence="3 4" key="1">
    <citation type="submission" date="2015-04" db="EMBL/GenBank/DDBJ databases">
        <title>Complete genome sequence of Schizopora paradoxa KUC8140, a cosmopolitan wood degrader in East Asia.</title>
        <authorList>
            <consortium name="DOE Joint Genome Institute"/>
            <person name="Min B."/>
            <person name="Park H."/>
            <person name="Jang Y."/>
            <person name="Kim J.-J."/>
            <person name="Kim K.H."/>
            <person name="Pangilinan J."/>
            <person name="Lipzen A."/>
            <person name="Riley R."/>
            <person name="Grigoriev I.V."/>
            <person name="Spatafora J.W."/>
            <person name="Choi I.-G."/>
        </authorList>
    </citation>
    <scope>NUCLEOTIDE SEQUENCE [LARGE SCALE GENOMIC DNA]</scope>
    <source>
        <strain evidence="3 4">KUC8140</strain>
    </source>
</reference>
<feature type="region of interest" description="Disordered" evidence="1">
    <location>
        <begin position="425"/>
        <end position="444"/>
    </location>
</feature>
<feature type="region of interest" description="Disordered" evidence="1">
    <location>
        <begin position="21"/>
        <end position="40"/>
    </location>
</feature>
<dbReference type="EMBL" id="KQ085912">
    <property type="protein sequence ID" value="KLO16753.1"/>
    <property type="molecule type" value="Genomic_DNA"/>
</dbReference>
<evidence type="ECO:0000313" key="3">
    <source>
        <dbReference type="EMBL" id="KLO16753.1"/>
    </source>
</evidence>
<feature type="compositionally biased region" description="Polar residues" evidence="1">
    <location>
        <begin position="136"/>
        <end position="150"/>
    </location>
</feature>
<feature type="compositionally biased region" description="Basic residues" evidence="1">
    <location>
        <begin position="427"/>
        <end position="437"/>
    </location>
</feature>
<keyword evidence="4" id="KW-1185">Reference proteome</keyword>
<organism evidence="3 4">
    <name type="scientific">Schizopora paradoxa</name>
    <dbReference type="NCBI Taxonomy" id="27342"/>
    <lineage>
        <taxon>Eukaryota</taxon>
        <taxon>Fungi</taxon>
        <taxon>Dikarya</taxon>
        <taxon>Basidiomycota</taxon>
        <taxon>Agaricomycotina</taxon>
        <taxon>Agaricomycetes</taxon>
        <taxon>Hymenochaetales</taxon>
        <taxon>Schizoporaceae</taxon>
        <taxon>Schizopora</taxon>
    </lineage>
</organism>
<dbReference type="AlphaFoldDB" id="A0A0H2S500"/>
<feature type="compositionally biased region" description="Low complexity" evidence="1">
    <location>
        <begin position="71"/>
        <end position="91"/>
    </location>
</feature>
<gene>
    <name evidence="3" type="ORF">SCHPADRAFT_199010</name>
</gene>
<evidence type="ECO:0000256" key="1">
    <source>
        <dbReference type="SAM" id="MobiDB-lite"/>
    </source>
</evidence>
<protein>
    <submittedName>
        <fullName evidence="3">Uncharacterized protein</fullName>
    </submittedName>
</protein>
<feature type="chain" id="PRO_5005202195" evidence="2">
    <location>
        <begin position="20"/>
        <end position="444"/>
    </location>
</feature>
<feature type="signal peptide" evidence="2">
    <location>
        <begin position="1"/>
        <end position="19"/>
    </location>
</feature>
<name>A0A0H2S500_9AGAM</name>
<dbReference type="Proteomes" id="UP000053477">
    <property type="component" value="Unassembled WGS sequence"/>
</dbReference>
<proteinExistence type="predicted"/>
<dbReference type="InParanoid" id="A0A0H2S500"/>
<accession>A0A0H2S500</accession>
<sequence>MGVCLAFLALALSTSLLLARSSPSPLSSLPPPSPTRRRRRHWWSFSKTMGSAARFSEDAVAALVSSTSLTTISQSNSLSSRSSYQRSASHSPSRETFSSRTGDGPSFIPRGERVSRLKSNLNGGMLNPRIHHRHGGNNSPETSELNSQVTRNRSPSTSRSPSRRGRRAYPSSTSDTESRTPSASRHRPRNGDPKYPPGTDSGVHDAESKLSTYDTLIALAFVLCVILFFRALVGGGQSEIESGETRWQKHHAFAYSREHLQAKAGVHTREHCHDGQEKSEDGKASGIWHRGGVHADPHGHVSVDPEGHFSYGFHHDHDHENHDSNEQYRTTDVRPSQTFPMTLAWALPRFFRRSEPTKDMDAIETSVHGVDDRLDSREVEQQQQRARETENDDPFANSGSDDVEIHDYAVRVHLPIEEDYEVDKGRTLHRKEHARVKGRGDSRF</sequence>
<feature type="region of interest" description="Disordered" evidence="1">
    <location>
        <begin position="366"/>
        <end position="404"/>
    </location>
</feature>
<evidence type="ECO:0000256" key="2">
    <source>
        <dbReference type="SAM" id="SignalP"/>
    </source>
</evidence>
<keyword evidence="2" id="KW-0732">Signal</keyword>
<feature type="region of interest" description="Disordered" evidence="1">
    <location>
        <begin position="71"/>
        <end position="206"/>
    </location>
</feature>
<feature type="compositionally biased region" description="Low complexity" evidence="1">
    <location>
        <begin position="151"/>
        <end position="160"/>
    </location>
</feature>
<feature type="compositionally biased region" description="Polar residues" evidence="1">
    <location>
        <begin position="173"/>
        <end position="183"/>
    </location>
</feature>
<evidence type="ECO:0000313" key="4">
    <source>
        <dbReference type="Proteomes" id="UP000053477"/>
    </source>
</evidence>
<feature type="compositionally biased region" description="Basic and acidic residues" evidence="1">
    <location>
        <begin position="369"/>
        <end position="389"/>
    </location>
</feature>